<feature type="transmembrane region" description="Helical" evidence="1">
    <location>
        <begin position="101"/>
        <end position="123"/>
    </location>
</feature>
<evidence type="ECO:0000256" key="1">
    <source>
        <dbReference type="SAM" id="Phobius"/>
    </source>
</evidence>
<accession>A0ABY6D9Y8</accession>
<dbReference type="RefSeq" id="WP_263046963.1">
    <property type="nucleotide sequence ID" value="NZ_CP106738.1"/>
</dbReference>
<feature type="transmembrane region" description="Helical" evidence="1">
    <location>
        <begin position="283"/>
        <end position="300"/>
    </location>
</feature>
<dbReference type="EMBL" id="CP106738">
    <property type="protein sequence ID" value="UXX81868.1"/>
    <property type="molecule type" value="Genomic_DNA"/>
</dbReference>
<proteinExistence type="predicted"/>
<feature type="transmembrane region" description="Helical" evidence="1">
    <location>
        <begin position="232"/>
        <end position="253"/>
    </location>
</feature>
<feature type="transmembrane region" description="Helical" evidence="1">
    <location>
        <begin position="259"/>
        <end position="278"/>
    </location>
</feature>
<keyword evidence="1" id="KW-0812">Transmembrane</keyword>
<organism evidence="2 3">
    <name type="scientific">Roseovarius pelagicus</name>
    <dbReference type="NCBI Taxonomy" id="2980108"/>
    <lineage>
        <taxon>Bacteria</taxon>
        <taxon>Pseudomonadati</taxon>
        <taxon>Pseudomonadota</taxon>
        <taxon>Alphaproteobacteria</taxon>
        <taxon>Rhodobacterales</taxon>
        <taxon>Roseobacteraceae</taxon>
        <taxon>Roseovarius</taxon>
    </lineage>
</organism>
<keyword evidence="1" id="KW-0472">Membrane</keyword>
<evidence type="ECO:0008006" key="4">
    <source>
        <dbReference type="Google" id="ProtNLM"/>
    </source>
</evidence>
<protein>
    <recommendedName>
        <fullName evidence="4">DUF2157 domain-containing protein</fullName>
    </recommendedName>
</protein>
<keyword evidence="1" id="KW-1133">Transmembrane helix</keyword>
<feature type="transmembrane region" description="Helical" evidence="1">
    <location>
        <begin position="46"/>
        <end position="63"/>
    </location>
</feature>
<gene>
    <name evidence="2" type="ORF">N7U68_12115</name>
</gene>
<reference evidence="2" key="1">
    <citation type="submission" date="2022-10" db="EMBL/GenBank/DDBJ databases">
        <title>Roseovarius pelagicus sp. nov., isolated from Arctic seawater.</title>
        <authorList>
            <person name="Hong Y.W."/>
            <person name="Hwang C.Y."/>
        </authorList>
    </citation>
    <scope>NUCLEOTIDE SEQUENCE</scope>
    <source>
        <strain evidence="2">HL-MP18</strain>
    </source>
</reference>
<evidence type="ECO:0000313" key="3">
    <source>
        <dbReference type="Proteomes" id="UP001064087"/>
    </source>
</evidence>
<feature type="transmembrane region" description="Helical" evidence="1">
    <location>
        <begin position="135"/>
        <end position="154"/>
    </location>
</feature>
<feature type="transmembrane region" description="Helical" evidence="1">
    <location>
        <begin position="69"/>
        <end position="94"/>
    </location>
</feature>
<keyword evidence="3" id="KW-1185">Reference proteome</keyword>
<sequence>MTEDDLRAAAAAGIITEAQAARLTHLAHERAGRVARALPDDEPFELFRGFAEIFVSLGLILLLSGAMALVVVVGSALVIAVVFGGLCWLFSLYFTKKRRMALPSIVLTIGYACAAGTVLGWLLDKTGILSGDTSVVVIFGLLGIAAMALHYRVFKVPFSMFIAGLFGLMVVFGTTGVLADIDQPFKDWNNLFDLRRGGGLAIGTLIFGLLSLAVGLWFDMRDPHRIGRMARSAFWLHLLAAPALVNTVALTAYNTGGTQGMVLTLIALVLITMLALIIDRRSFLTAGLGYLAFVVAWAMQLGEAELSWPLLLLVLGVIVTTLGTFWTQLRVVLMQALPNFPGKHRLPPYAIDE</sequence>
<feature type="transmembrane region" description="Helical" evidence="1">
    <location>
        <begin position="306"/>
        <end position="326"/>
    </location>
</feature>
<feature type="transmembrane region" description="Helical" evidence="1">
    <location>
        <begin position="161"/>
        <end position="179"/>
    </location>
</feature>
<dbReference type="Proteomes" id="UP001064087">
    <property type="component" value="Chromosome"/>
</dbReference>
<feature type="transmembrane region" description="Helical" evidence="1">
    <location>
        <begin position="199"/>
        <end position="220"/>
    </location>
</feature>
<evidence type="ECO:0000313" key="2">
    <source>
        <dbReference type="EMBL" id="UXX81868.1"/>
    </source>
</evidence>
<name>A0ABY6D9Y8_9RHOB</name>